<sequence length="27" mass="3329">MQYSSRKRSNFRPTYKQRKRPENQGKG</sequence>
<evidence type="ECO:0000313" key="2">
    <source>
        <dbReference type="EMBL" id="KAK1486656.1"/>
    </source>
</evidence>
<evidence type="ECO:0008006" key="4">
    <source>
        <dbReference type="Google" id="ProtNLM"/>
    </source>
</evidence>
<accession>A0ABQ9QVM6</accession>
<name>A0ABQ9QVM6_9PEZI</name>
<comment type="caution">
    <text evidence="2">The sequence shown here is derived from an EMBL/GenBank/DDBJ whole genome shotgun (WGS) entry which is preliminary data.</text>
</comment>
<proteinExistence type="predicted"/>
<dbReference type="Proteomes" id="UP001227543">
    <property type="component" value="Unassembled WGS sequence"/>
</dbReference>
<evidence type="ECO:0000313" key="3">
    <source>
        <dbReference type="Proteomes" id="UP001227543"/>
    </source>
</evidence>
<reference evidence="2 3" key="1">
    <citation type="submission" date="2016-10" db="EMBL/GenBank/DDBJ databases">
        <title>The genome sequence of Colletotrichum fioriniae PJ7.</title>
        <authorList>
            <person name="Baroncelli R."/>
        </authorList>
    </citation>
    <scope>NUCLEOTIDE SEQUENCE [LARGE SCALE GENOMIC DNA]</scope>
    <source>
        <strain evidence="2 3">Tom-12</strain>
    </source>
</reference>
<gene>
    <name evidence="2" type="ORF">CTAM01_12089</name>
</gene>
<protein>
    <recommendedName>
        <fullName evidence="4">Mating type protein 1-2-1</fullName>
    </recommendedName>
</protein>
<feature type="compositionally biased region" description="Basic residues" evidence="1">
    <location>
        <begin position="1"/>
        <end position="19"/>
    </location>
</feature>
<keyword evidence="3" id="KW-1185">Reference proteome</keyword>
<organism evidence="2 3">
    <name type="scientific">Colletotrichum tamarilloi</name>
    <dbReference type="NCBI Taxonomy" id="1209934"/>
    <lineage>
        <taxon>Eukaryota</taxon>
        <taxon>Fungi</taxon>
        <taxon>Dikarya</taxon>
        <taxon>Ascomycota</taxon>
        <taxon>Pezizomycotina</taxon>
        <taxon>Sordariomycetes</taxon>
        <taxon>Hypocreomycetidae</taxon>
        <taxon>Glomerellales</taxon>
        <taxon>Glomerellaceae</taxon>
        <taxon>Colletotrichum</taxon>
        <taxon>Colletotrichum acutatum species complex</taxon>
    </lineage>
</organism>
<dbReference type="EMBL" id="MLFU01000071">
    <property type="protein sequence ID" value="KAK1486656.1"/>
    <property type="molecule type" value="Genomic_DNA"/>
</dbReference>
<evidence type="ECO:0000256" key="1">
    <source>
        <dbReference type="SAM" id="MobiDB-lite"/>
    </source>
</evidence>
<feature type="region of interest" description="Disordered" evidence="1">
    <location>
        <begin position="1"/>
        <end position="27"/>
    </location>
</feature>